<dbReference type="Proteomes" id="UP000789759">
    <property type="component" value="Unassembled WGS sequence"/>
</dbReference>
<evidence type="ECO:0000313" key="1">
    <source>
        <dbReference type="EMBL" id="CAG8816039.1"/>
    </source>
</evidence>
<gene>
    <name evidence="1" type="ORF">CPELLU_LOCUS19200</name>
</gene>
<evidence type="ECO:0000313" key="2">
    <source>
        <dbReference type="Proteomes" id="UP000789759"/>
    </source>
</evidence>
<sequence>KEIIDEVNNKQNSIRSVAAKLRIPRLTVYDIVKQFDIED</sequence>
<proteinExistence type="predicted"/>
<dbReference type="EMBL" id="CAJVQA010043782">
    <property type="protein sequence ID" value="CAG8816039.1"/>
    <property type="molecule type" value="Genomic_DNA"/>
</dbReference>
<name>A0A9N9K9M4_9GLOM</name>
<feature type="non-terminal residue" evidence="1">
    <location>
        <position position="1"/>
    </location>
</feature>
<protein>
    <submittedName>
        <fullName evidence="1">14363_t:CDS:1</fullName>
    </submittedName>
</protein>
<keyword evidence="2" id="KW-1185">Reference proteome</keyword>
<dbReference type="AlphaFoldDB" id="A0A9N9K9M4"/>
<reference evidence="1" key="1">
    <citation type="submission" date="2021-06" db="EMBL/GenBank/DDBJ databases">
        <authorList>
            <person name="Kallberg Y."/>
            <person name="Tangrot J."/>
            <person name="Rosling A."/>
        </authorList>
    </citation>
    <scope>NUCLEOTIDE SEQUENCE</scope>
    <source>
        <strain evidence="1">FL966</strain>
    </source>
</reference>
<comment type="caution">
    <text evidence="1">The sequence shown here is derived from an EMBL/GenBank/DDBJ whole genome shotgun (WGS) entry which is preliminary data.</text>
</comment>
<organism evidence="1 2">
    <name type="scientific">Cetraspora pellucida</name>
    <dbReference type="NCBI Taxonomy" id="1433469"/>
    <lineage>
        <taxon>Eukaryota</taxon>
        <taxon>Fungi</taxon>
        <taxon>Fungi incertae sedis</taxon>
        <taxon>Mucoromycota</taxon>
        <taxon>Glomeromycotina</taxon>
        <taxon>Glomeromycetes</taxon>
        <taxon>Diversisporales</taxon>
        <taxon>Gigasporaceae</taxon>
        <taxon>Cetraspora</taxon>
    </lineage>
</organism>
<accession>A0A9N9K9M4</accession>